<proteinExistence type="predicted"/>
<keyword evidence="6 8" id="KW-0472">Membrane</keyword>
<evidence type="ECO:0000256" key="6">
    <source>
        <dbReference type="ARBA" id="ARBA00023136"/>
    </source>
</evidence>
<gene>
    <name evidence="10" type="ORF">POL72_10540</name>
</gene>
<evidence type="ECO:0000256" key="1">
    <source>
        <dbReference type="ARBA" id="ARBA00004127"/>
    </source>
</evidence>
<protein>
    <submittedName>
        <fullName evidence="10">Sterol desaturase family protein</fullName>
    </submittedName>
</protein>
<dbReference type="EMBL" id="JAQNDK010000001">
    <property type="protein sequence ID" value="MDC0678172.1"/>
    <property type="molecule type" value="Genomic_DNA"/>
</dbReference>
<dbReference type="Proteomes" id="UP001217485">
    <property type="component" value="Unassembled WGS sequence"/>
</dbReference>
<evidence type="ECO:0000256" key="3">
    <source>
        <dbReference type="ARBA" id="ARBA00022989"/>
    </source>
</evidence>
<dbReference type="PANTHER" id="PTHR21624">
    <property type="entry name" value="STEROL DESATURASE-RELATED PROTEIN"/>
    <property type="match status" value="1"/>
</dbReference>
<keyword evidence="2 8" id="KW-0812">Transmembrane</keyword>
<comment type="caution">
    <text evidence="10">The sequence shown here is derived from an EMBL/GenBank/DDBJ whole genome shotgun (WGS) entry which is preliminary data.</text>
</comment>
<evidence type="ECO:0000256" key="7">
    <source>
        <dbReference type="SAM" id="MobiDB-lite"/>
    </source>
</evidence>
<feature type="transmembrane region" description="Helical" evidence="8">
    <location>
        <begin position="300"/>
        <end position="319"/>
    </location>
</feature>
<evidence type="ECO:0000256" key="5">
    <source>
        <dbReference type="ARBA" id="ARBA00023098"/>
    </source>
</evidence>
<evidence type="ECO:0000256" key="4">
    <source>
        <dbReference type="ARBA" id="ARBA00023002"/>
    </source>
</evidence>
<evidence type="ECO:0000256" key="8">
    <source>
        <dbReference type="SAM" id="Phobius"/>
    </source>
</evidence>
<dbReference type="InterPro" id="IPR051689">
    <property type="entry name" value="Sterol_desaturase/TMEM195"/>
</dbReference>
<evidence type="ECO:0000313" key="11">
    <source>
        <dbReference type="Proteomes" id="UP001217485"/>
    </source>
</evidence>
<dbReference type="Pfam" id="PF04116">
    <property type="entry name" value="FA_hydroxylase"/>
    <property type="match status" value="1"/>
</dbReference>
<feature type="domain" description="Fatty acid hydroxylase" evidence="9">
    <location>
        <begin position="81"/>
        <end position="214"/>
    </location>
</feature>
<feature type="transmembrane region" description="Helical" evidence="8">
    <location>
        <begin position="45"/>
        <end position="64"/>
    </location>
</feature>
<organism evidence="10 11">
    <name type="scientific">Sorangium atrum</name>
    <dbReference type="NCBI Taxonomy" id="2995308"/>
    <lineage>
        <taxon>Bacteria</taxon>
        <taxon>Pseudomonadati</taxon>
        <taxon>Myxococcota</taxon>
        <taxon>Polyangia</taxon>
        <taxon>Polyangiales</taxon>
        <taxon>Polyangiaceae</taxon>
        <taxon>Sorangium</taxon>
    </lineage>
</organism>
<keyword evidence="5" id="KW-0443">Lipid metabolism</keyword>
<feature type="region of interest" description="Disordered" evidence="7">
    <location>
        <begin position="357"/>
        <end position="376"/>
    </location>
</feature>
<keyword evidence="3 8" id="KW-1133">Transmembrane helix</keyword>
<comment type="subcellular location">
    <subcellularLocation>
        <location evidence="1">Endomembrane system</location>
        <topology evidence="1">Multi-pass membrane protein</topology>
    </subcellularLocation>
</comment>
<evidence type="ECO:0000259" key="9">
    <source>
        <dbReference type="Pfam" id="PF04116"/>
    </source>
</evidence>
<keyword evidence="11" id="KW-1185">Reference proteome</keyword>
<keyword evidence="4" id="KW-0560">Oxidoreductase</keyword>
<dbReference type="RefSeq" id="WP_272094946.1">
    <property type="nucleotide sequence ID" value="NZ_JAQNDK010000001.1"/>
</dbReference>
<reference evidence="10 11" key="1">
    <citation type="submission" date="2023-01" db="EMBL/GenBank/DDBJ databases">
        <title>Minimal conservation of predation-associated metabolite biosynthetic gene clusters underscores biosynthetic potential of Myxococcota including descriptions for ten novel species: Archangium lansinium sp. nov., Myxococcus landrumus sp. nov., Nannocystis bai.</title>
        <authorList>
            <person name="Ahearne A."/>
            <person name="Stevens C."/>
            <person name="Dowd S."/>
        </authorList>
    </citation>
    <scope>NUCLEOTIDE SEQUENCE [LARGE SCALE GENOMIC DNA]</scope>
    <source>
        <strain evidence="10 11">WIWO2</strain>
    </source>
</reference>
<name>A0ABT5BYY8_9BACT</name>
<feature type="transmembrane region" description="Helical" evidence="8">
    <location>
        <begin position="325"/>
        <end position="346"/>
    </location>
</feature>
<evidence type="ECO:0000313" key="10">
    <source>
        <dbReference type="EMBL" id="MDC0678172.1"/>
    </source>
</evidence>
<evidence type="ECO:0000256" key="2">
    <source>
        <dbReference type="ARBA" id="ARBA00022692"/>
    </source>
</evidence>
<dbReference type="PANTHER" id="PTHR21624:SF1">
    <property type="entry name" value="ALKYLGLYCEROL MONOOXYGENASE"/>
    <property type="match status" value="1"/>
</dbReference>
<accession>A0ABT5BYY8</accession>
<sequence length="376" mass="41227">MSPSLILFAVPAFFALIGVELWLCRRRGRPDYRFSDALANLSCGVGQQVIVSVVSGGVLVYLFLFERAALARLPEGAPWSWAACFVAVDFCYYWAHRASHRVNFMWAAHAVHHQSEDYNLSVALRQSWLQRALYWPFFWPLAVLGFPPGMVVTTYTLNILYQFWIHTQLVGRLGPLEWVLNTPSHHRVHHGVDSAYLDRNHGGVLIVWDRLFGTFCAEGAPPRYGVVQPLASFSALRANVDPWRRLARMAAAEPRLSGKLLVWFRPPEWRSTATSPDEGPLRTDPDYVLHDVARPGRARALAAALFLAALLGAIAYLYASPHMAAGPLWAGAAVLLAALAAVGALLDGPTSLAAQGGAALEPSSSCGAPLVDPRAR</sequence>
<dbReference type="InterPro" id="IPR006694">
    <property type="entry name" value="Fatty_acid_hydroxylase"/>
</dbReference>
<feature type="transmembrane region" description="Helical" evidence="8">
    <location>
        <begin position="6"/>
        <end position="24"/>
    </location>
</feature>